<comment type="caution">
    <text evidence="8">The sequence shown here is derived from an EMBL/GenBank/DDBJ whole genome shotgun (WGS) entry which is preliminary data.</text>
</comment>
<dbReference type="Proteomes" id="UP001302745">
    <property type="component" value="Unassembled WGS sequence"/>
</dbReference>
<evidence type="ECO:0000256" key="6">
    <source>
        <dbReference type="ARBA" id="ARBA00023049"/>
    </source>
</evidence>
<feature type="region of interest" description="Disordered" evidence="7">
    <location>
        <begin position="298"/>
        <end position="317"/>
    </location>
</feature>
<keyword evidence="4" id="KW-0378">Hydrolase</keyword>
<sequence length="453" mass="49434">MPPICSHDHLRLDVSSHAAEAGFARPPLAKRKAAATPSGRVVRAADKSHSETLFPGPLVLPDDSLTIDPTEPPQSLRSWIVEKHRNPITQRRKTIYVSPPPQVASELCLTLHKWIVPSVLPGPLKGGCDAPKGKQIVEYLAAFYHPLPVKLLPDKVSFVPWTEGKSKQPSKSSQPEYVGLQVGTGVTRITTRPCPDDVYPRQLNLTDILDAAIESLPSDAYALVMLTDHDLYEDDEDVFCCGRAYGGSRVAVASSARYHPLLDDGEEIDREHMWPFSHCEAYVQGAYQDAAAAETAGSASKKRKLAPPDAAATTGAGRQPMAEVIQAGLLAPPPTASLTGLWLARMARTVSHEVGHCFCLAHCPYYACVMQSSAGIHEDLRQPPYLCLVCLAKLTRGVSDIERGVNGVQLMIGRYTALARFCEKWKRVAMFAAYRCWLETRIGALKATLPVAE</sequence>
<evidence type="ECO:0000256" key="4">
    <source>
        <dbReference type="ARBA" id="ARBA00022801"/>
    </source>
</evidence>
<dbReference type="InterPro" id="IPR024079">
    <property type="entry name" value="MetalloPept_cat_dom_sf"/>
</dbReference>
<evidence type="ECO:0000313" key="8">
    <source>
        <dbReference type="EMBL" id="KAK4156116.1"/>
    </source>
</evidence>
<proteinExistence type="predicted"/>
<dbReference type="EMBL" id="MU856874">
    <property type="protein sequence ID" value="KAK4156116.1"/>
    <property type="molecule type" value="Genomic_DNA"/>
</dbReference>
<evidence type="ECO:0000256" key="5">
    <source>
        <dbReference type="ARBA" id="ARBA00022833"/>
    </source>
</evidence>
<evidence type="ECO:0000256" key="1">
    <source>
        <dbReference type="ARBA" id="ARBA00001947"/>
    </source>
</evidence>
<dbReference type="CDD" id="cd11375">
    <property type="entry name" value="Peptidase_M54"/>
    <property type="match status" value="1"/>
</dbReference>
<dbReference type="Pfam" id="PF07998">
    <property type="entry name" value="Peptidase_M54"/>
    <property type="match status" value="1"/>
</dbReference>
<dbReference type="Gene3D" id="3.40.390.10">
    <property type="entry name" value="Collagenase (Catalytic Domain)"/>
    <property type="match status" value="1"/>
</dbReference>
<evidence type="ECO:0000256" key="7">
    <source>
        <dbReference type="SAM" id="MobiDB-lite"/>
    </source>
</evidence>
<name>A0AAN6VSM2_9PEZI</name>
<keyword evidence="9" id="KW-1185">Reference proteome</keyword>
<organism evidence="8 9">
    <name type="scientific">Chaetomidium leptoderma</name>
    <dbReference type="NCBI Taxonomy" id="669021"/>
    <lineage>
        <taxon>Eukaryota</taxon>
        <taxon>Fungi</taxon>
        <taxon>Dikarya</taxon>
        <taxon>Ascomycota</taxon>
        <taxon>Pezizomycotina</taxon>
        <taxon>Sordariomycetes</taxon>
        <taxon>Sordariomycetidae</taxon>
        <taxon>Sordariales</taxon>
        <taxon>Chaetomiaceae</taxon>
        <taxon>Chaetomidium</taxon>
    </lineage>
</organism>
<reference evidence="8" key="2">
    <citation type="submission" date="2023-05" db="EMBL/GenBank/DDBJ databases">
        <authorList>
            <consortium name="Lawrence Berkeley National Laboratory"/>
            <person name="Steindorff A."/>
            <person name="Hensen N."/>
            <person name="Bonometti L."/>
            <person name="Westerberg I."/>
            <person name="Brannstrom I.O."/>
            <person name="Guillou S."/>
            <person name="Cros-Aarteil S."/>
            <person name="Calhoun S."/>
            <person name="Haridas S."/>
            <person name="Kuo A."/>
            <person name="Mondo S."/>
            <person name="Pangilinan J."/>
            <person name="Riley R."/>
            <person name="Labutti K."/>
            <person name="Andreopoulos B."/>
            <person name="Lipzen A."/>
            <person name="Chen C."/>
            <person name="Yanf M."/>
            <person name="Daum C."/>
            <person name="Ng V."/>
            <person name="Clum A."/>
            <person name="Ohm R."/>
            <person name="Martin F."/>
            <person name="Silar P."/>
            <person name="Natvig D."/>
            <person name="Lalanne C."/>
            <person name="Gautier V."/>
            <person name="Ament-Velasquez S.L."/>
            <person name="Kruys A."/>
            <person name="Hutchinson M.I."/>
            <person name="Powell A.J."/>
            <person name="Barry K."/>
            <person name="Miller A.N."/>
            <person name="Grigoriev I.V."/>
            <person name="Debuchy R."/>
            <person name="Gladieux P."/>
            <person name="Thoren M.H."/>
            <person name="Johannesson H."/>
        </authorList>
    </citation>
    <scope>NUCLEOTIDE SEQUENCE</scope>
    <source>
        <strain evidence="8">CBS 538.74</strain>
    </source>
</reference>
<keyword evidence="6" id="KW-0482">Metalloprotease</keyword>
<dbReference type="GO" id="GO:0006508">
    <property type="term" value="P:proteolysis"/>
    <property type="evidence" value="ECO:0007669"/>
    <property type="project" value="UniProtKB-KW"/>
</dbReference>
<comment type="cofactor">
    <cofactor evidence="1">
        <name>Zn(2+)</name>
        <dbReference type="ChEBI" id="CHEBI:29105"/>
    </cofactor>
</comment>
<dbReference type="PANTHER" id="PTHR15910:SF1">
    <property type="entry name" value="ARCHAEMETZINCIN-2"/>
    <property type="match status" value="1"/>
</dbReference>
<keyword evidence="3" id="KW-0479">Metal-binding</keyword>
<keyword evidence="5" id="KW-0862">Zinc</keyword>
<dbReference type="GO" id="GO:0046872">
    <property type="term" value="F:metal ion binding"/>
    <property type="evidence" value="ECO:0007669"/>
    <property type="project" value="UniProtKB-KW"/>
</dbReference>
<evidence type="ECO:0000256" key="3">
    <source>
        <dbReference type="ARBA" id="ARBA00022723"/>
    </source>
</evidence>
<evidence type="ECO:0000313" key="9">
    <source>
        <dbReference type="Proteomes" id="UP001302745"/>
    </source>
</evidence>
<evidence type="ECO:0008006" key="10">
    <source>
        <dbReference type="Google" id="ProtNLM"/>
    </source>
</evidence>
<gene>
    <name evidence="8" type="ORF">C8A00DRAFT_41383</name>
</gene>
<dbReference type="InterPro" id="IPR012962">
    <property type="entry name" value="Pept_M54_archaemetzincn"/>
</dbReference>
<dbReference type="AlphaFoldDB" id="A0AAN6VSM2"/>
<feature type="compositionally biased region" description="Low complexity" evidence="7">
    <location>
        <begin position="307"/>
        <end position="317"/>
    </location>
</feature>
<dbReference type="GO" id="GO:0008237">
    <property type="term" value="F:metallopeptidase activity"/>
    <property type="evidence" value="ECO:0007669"/>
    <property type="project" value="UniProtKB-KW"/>
</dbReference>
<reference evidence="8" key="1">
    <citation type="journal article" date="2023" name="Mol. Phylogenet. Evol.">
        <title>Genome-scale phylogeny and comparative genomics of the fungal order Sordariales.</title>
        <authorList>
            <person name="Hensen N."/>
            <person name="Bonometti L."/>
            <person name="Westerberg I."/>
            <person name="Brannstrom I.O."/>
            <person name="Guillou S."/>
            <person name="Cros-Aarteil S."/>
            <person name="Calhoun S."/>
            <person name="Haridas S."/>
            <person name="Kuo A."/>
            <person name="Mondo S."/>
            <person name="Pangilinan J."/>
            <person name="Riley R."/>
            <person name="LaButti K."/>
            <person name="Andreopoulos B."/>
            <person name="Lipzen A."/>
            <person name="Chen C."/>
            <person name="Yan M."/>
            <person name="Daum C."/>
            <person name="Ng V."/>
            <person name="Clum A."/>
            <person name="Steindorff A."/>
            <person name="Ohm R.A."/>
            <person name="Martin F."/>
            <person name="Silar P."/>
            <person name="Natvig D.O."/>
            <person name="Lalanne C."/>
            <person name="Gautier V."/>
            <person name="Ament-Velasquez S.L."/>
            <person name="Kruys A."/>
            <person name="Hutchinson M.I."/>
            <person name="Powell A.J."/>
            <person name="Barry K."/>
            <person name="Miller A.N."/>
            <person name="Grigoriev I.V."/>
            <person name="Debuchy R."/>
            <person name="Gladieux P."/>
            <person name="Hiltunen Thoren M."/>
            <person name="Johannesson H."/>
        </authorList>
    </citation>
    <scope>NUCLEOTIDE SEQUENCE</scope>
    <source>
        <strain evidence="8">CBS 538.74</strain>
    </source>
</reference>
<accession>A0AAN6VSM2</accession>
<keyword evidence="2" id="KW-0645">Protease</keyword>
<protein>
    <recommendedName>
        <fullName evidence="10">Archaemetzincin-2</fullName>
    </recommendedName>
</protein>
<dbReference type="PANTHER" id="PTHR15910">
    <property type="entry name" value="ARCHAEMETZINCIN"/>
    <property type="match status" value="1"/>
</dbReference>
<dbReference type="SUPFAM" id="SSF55486">
    <property type="entry name" value="Metalloproteases ('zincins'), catalytic domain"/>
    <property type="match status" value="1"/>
</dbReference>
<evidence type="ECO:0000256" key="2">
    <source>
        <dbReference type="ARBA" id="ARBA00022670"/>
    </source>
</evidence>